<keyword evidence="1" id="KW-0812">Transmembrane</keyword>
<dbReference type="Proteomes" id="UP000654075">
    <property type="component" value="Unassembled WGS sequence"/>
</dbReference>
<keyword evidence="1" id="KW-0472">Membrane</keyword>
<organism evidence="2 3">
    <name type="scientific">Polarella glacialis</name>
    <name type="common">Dinoflagellate</name>
    <dbReference type="NCBI Taxonomy" id="89957"/>
    <lineage>
        <taxon>Eukaryota</taxon>
        <taxon>Sar</taxon>
        <taxon>Alveolata</taxon>
        <taxon>Dinophyceae</taxon>
        <taxon>Suessiales</taxon>
        <taxon>Suessiaceae</taxon>
        <taxon>Polarella</taxon>
    </lineage>
</organism>
<comment type="caution">
    <text evidence="2">The sequence shown here is derived from an EMBL/GenBank/DDBJ whole genome shotgun (WGS) entry which is preliminary data.</text>
</comment>
<evidence type="ECO:0000313" key="2">
    <source>
        <dbReference type="EMBL" id="CAE8598765.1"/>
    </source>
</evidence>
<reference evidence="2" key="1">
    <citation type="submission" date="2021-02" db="EMBL/GenBank/DDBJ databases">
        <authorList>
            <person name="Dougan E. K."/>
            <person name="Rhodes N."/>
            <person name="Thang M."/>
            <person name="Chan C."/>
        </authorList>
    </citation>
    <scope>NUCLEOTIDE SEQUENCE</scope>
</reference>
<keyword evidence="1" id="KW-1133">Transmembrane helix</keyword>
<gene>
    <name evidence="2" type="ORF">PGLA1383_LOCUS17158</name>
</gene>
<evidence type="ECO:0000313" key="3">
    <source>
        <dbReference type="Proteomes" id="UP000654075"/>
    </source>
</evidence>
<protein>
    <submittedName>
        <fullName evidence="2">Uncharacterized protein</fullName>
    </submittedName>
</protein>
<evidence type="ECO:0000256" key="1">
    <source>
        <dbReference type="SAM" id="Phobius"/>
    </source>
</evidence>
<proteinExistence type="predicted"/>
<keyword evidence="3" id="KW-1185">Reference proteome</keyword>
<feature type="transmembrane region" description="Helical" evidence="1">
    <location>
        <begin position="6"/>
        <end position="26"/>
    </location>
</feature>
<sequence>MAVTGGGTALCVSGAALGAALSTLFLGREDRRQELTTKDVIELLEVPCPSGGWVASRAAARSRAEVRRVEAENAASVEASGMVNMAGG</sequence>
<dbReference type="EMBL" id="CAJNNV010010544">
    <property type="protein sequence ID" value="CAE8598765.1"/>
    <property type="molecule type" value="Genomic_DNA"/>
</dbReference>
<name>A0A813EE17_POLGL</name>
<accession>A0A813EE17</accession>
<dbReference type="AlphaFoldDB" id="A0A813EE17"/>